<sequence>MRTKIISILLLFTLLISVSICGFMYVDYNNTEVELRNSINSKVDANKASFSTMQEIIFGSASVAKKYADDFKEIYPKLIAGRYSENQGQIMQWVKESNPNYSPELLKQVQADIKSERRTFLTQQKQLIDLGRQHDNLITTIPSKWFISNNTKIDLPVILNENAEETFKTGVEKREKLF</sequence>
<organism evidence="1 2">
    <name type="scientific">Tenacibaculum phage pT24</name>
    <dbReference type="NCBI Taxonomy" id="1880590"/>
    <lineage>
        <taxon>Viruses</taxon>
        <taxon>Duplodnaviria</taxon>
        <taxon>Heunggongvirae</taxon>
        <taxon>Uroviricota</taxon>
        <taxon>Caudoviricetes</taxon>
        <taxon>Kungbxnavirus</taxon>
        <taxon>Kungbxnavirus pT24</taxon>
    </lineage>
</organism>
<name>A0A1W7GKP6_9CAUD</name>
<evidence type="ECO:0000313" key="1">
    <source>
        <dbReference type="EMBL" id="BAX25551.1"/>
    </source>
</evidence>
<evidence type="ECO:0000313" key="2">
    <source>
        <dbReference type="Proteomes" id="UP000224877"/>
    </source>
</evidence>
<dbReference type="Proteomes" id="UP000224877">
    <property type="component" value="Segment"/>
</dbReference>
<proteinExistence type="predicted"/>
<protein>
    <submittedName>
        <fullName evidence="1">Uncharacterized protein</fullName>
    </submittedName>
</protein>
<keyword evidence="2" id="KW-1185">Reference proteome</keyword>
<dbReference type="EMBL" id="LC168164">
    <property type="protein sequence ID" value="BAX25551.1"/>
    <property type="molecule type" value="Genomic_DNA"/>
</dbReference>
<accession>A0A1W7GKP6</accession>
<reference evidence="1 2" key="1">
    <citation type="submission" date="2016-07" db="EMBL/GenBank/DDBJ databases">
        <title>Characterization of three bacteriophages infecting bacteria isolated from shrimp culture pond water.</title>
        <authorList>
            <person name="Khoa H.V."/>
        </authorList>
    </citation>
    <scope>NUCLEOTIDE SEQUENCE [LARGE SCALE GENOMIC DNA]</scope>
</reference>
<gene>
    <name evidence="1" type="ORF">BPT24_052</name>
</gene>